<feature type="region of interest" description="Disordered" evidence="14">
    <location>
        <begin position="1450"/>
        <end position="1469"/>
    </location>
</feature>
<evidence type="ECO:0000313" key="16">
    <source>
        <dbReference type="EMBL" id="KAG2202487.1"/>
    </source>
</evidence>
<keyword evidence="8 13" id="KW-0862">Zinc</keyword>
<dbReference type="InterPro" id="IPR001567">
    <property type="entry name" value="Pept_M3A_M3B_dom"/>
</dbReference>
<dbReference type="InterPro" id="IPR024077">
    <property type="entry name" value="Neurolysin/TOP_dom2"/>
</dbReference>
<dbReference type="Proteomes" id="UP000603453">
    <property type="component" value="Unassembled WGS sequence"/>
</dbReference>
<comment type="similarity">
    <text evidence="3 13">Belongs to the peptidase M3 family.</text>
</comment>
<evidence type="ECO:0000256" key="8">
    <source>
        <dbReference type="ARBA" id="ARBA00022833"/>
    </source>
</evidence>
<accession>A0A8H7R109</accession>
<keyword evidence="17" id="KW-1185">Reference proteome</keyword>
<evidence type="ECO:0000256" key="2">
    <source>
        <dbReference type="ARBA" id="ARBA00004305"/>
    </source>
</evidence>
<dbReference type="InterPro" id="IPR035969">
    <property type="entry name" value="Rab-GAP_TBC_sf"/>
</dbReference>
<dbReference type="PROSITE" id="PS50086">
    <property type="entry name" value="TBC_RABGAP"/>
    <property type="match status" value="1"/>
</dbReference>
<dbReference type="CDD" id="cd06457">
    <property type="entry name" value="M3A_MIP"/>
    <property type="match status" value="1"/>
</dbReference>
<dbReference type="Pfam" id="PF01432">
    <property type="entry name" value="Peptidase_M3"/>
    <property type="match status" value="1"/>
</dbReference>
<dbReference type="GO" id="GO:0004222">
    <property type="term" value="F:metalloendopeptidase activity"/>
    <property type="evidence" value="ECO:0007669"/>
    <property type="project" value="UniProtKB-EC"/>
</dbReference>
<comment type="caution">
    <text evidence="16">The sequence shown here is derived from an EMBL/GenBank/DDBJ whole genome shotgun (WGS) entry which is preliminary data.</text>
</comment>
<dbReference type="SUPFAM" id="SSF47923">
    <property type="entry name" value="Ypt/Rab-GAP domain of gyp1p"/>
    <property type="match status" value="2"/>
</dbReference>
<dbReference type="GO" id="GO:0006627">
    <property type="term" value="P:protein processing involved in protein targeting to mitochondrion"/>
    <property type="evidence" value="ECO:0007669"/>
    <property type="project" value="TreeGrafter"/>
</dbReference>
<dbReference type="InterPro" id="IPR000195">
    <property type="entry name" value="Rab-GAP-TBC_dom"/>
</dbReference>
<evidence type="ECO:0000259" key="15">
    <source>
        <dbReference type="PROSITE" id="PS50086"/>
    </source>
</evidence>
<sequence length="1632" mass="185411">MSMFAFKAITKSIPFKNNGLKQLCCSYAASTKGLSTLRQKSSQSKAELSNEKEDFMRMIFDDNLLWTNLTKTRQHSQTPVGLFENFHFASVQGIDFAAQQAIQRAQIIVERICNAPDNGREEMSRIVKNLDRLSDTLCSVIDIAEFVRNAHPDEHVMEAANKAYGDLCSYMNTLNTDTRIHKVLSQVLSDKSIVEKFSPDEYAAAIVFLRDFEKSGIHLPNKQRAEFVELSDQIIHIGREFIQMNPRAIEKVKIDQSALAGVGPSVIRNILDKDGYAYVATDSTECQMILKYAKNENVRRQVYESMNSATKESIMTLEQLMTTRAELATLVGRESYAELQLQDKMAKNPNNVDAFLRTLLRHQDPTFKSDINLLQKTKQQVLQLKSVPTVNAWDRDYFMQIYSSSQSSPINTPYFSVGSVIQGLSRLFKNLYGVEFEHAALKHGEEWHKQVRKLEVVCEREGKIGTIYCDLFSRPGKTTNAAHYTIRTSRRVDDDDSVNDVKYAFPGRNVDISNFLPPVDPPAERIHGHDGLYQLPVIALTCDFSYNATGKPALLSMFEVETLFHEMGHAMHSMLGRTDFHNVAGTRCASDFVELPSILMEHFVWHPKVLPLFANSNGGKQVSPEAVQAFLKQRKRFSGIEVNSQILMALVDQQYHSSKVTDPTFSSVTEWYKLQDQVGLFPSVPGTMWPVQFGHLFGYGSNYYSYLFDRTLARKVWETSFEANPLDREKGQAFRDNLLKWGGARDPWKCIADVLGGEDGTKIVNGDEEAMRTVGDWGIDVKAWDVIFSDPNLSLNSLRHRAIAGTVCQNGLRSVCWKVFLGYLPTLEVSTWPSLLLEERQRYTALKKKHIEEPAEKMNKKGEEDLTDNNPLALNESNPWQQFFADSEIRKVIRQDVERTFPDVDFFRQNDVQQRLTDILFIYCKLNRDVSYRQGMHELLAPIYWIVALESLHSSSVDYDLSDPVTKLMTQVLDTDYVEHDAYILFDKLMTFGKSWYEFNDDVPNRKAQTKAKANVLPDNIPKPTDQSARLNPIVMTCHRIHHQYLRIVDPYLYKHLENFGIEPQLYGIRWIRLLFGREFDIYDLLKLWDAIFAQDPTLQIVDYICLIILLRLRDQLLQKDYAECLSLLMRPPQITKPASLVEQAKDLQENLSPDTALHILQQNDIRSGKEPRNSLSDGIPEMISPQLNHTKQQRTLQHRASQGSNLDNSFHRITNGMMKNPQMRDFNKAIAGVMGTVQKNVNTFGENVLGRNESIGSRRSTVASEFPSGIDRVATSYKQERYNPVSKPDDRSAAKLQATNKHMGEMMAKCISMLENEIFAPLSSSIQSSDADPTTGEETQLSDNVAPKVQEDKNSDQENDVVEYEGSESSVVLDEEIIKPTEEPLVDNKSPVKNEATMIMALVGLKHVRDVLLGKQQFDSSVIDMRTDERTSADSDEWKWDLVDRKEAALNSPSPSNDAQPSKPSIFIPQTSSSLISNDIDSQYQQDKPLPPIINQGQVSSPAMIIENKLPSVPTTYIATNPTPPKQQIKYRIEDLLSDPELQLPSPKAATNAKFKWMLSNEKENDDALSHHSSSSDLFKSEQAPRMSPRKRSSFIINRTTTVIDQTSESSIDPLDAKNVDNRRSYEFDML</sequence>
<dbReference type="InterPro" id="IPR024079">
    <property type="entry name" value="MetalloPept_cat_dom_sf"/>
</dbReference>
<dbReference type="InterPro" id="IPR045090">
    <property type="entry name" value="Pept_M3A_M3B"/>
</dbReference>
<feature type="compositionally biased region" description="Polar residues" evidence="14">
    <location>
        <begin position="1326"/>
        <end position="1344"/>
    </location>
</feature>
<protein>
    <recommendedName>
        <fullName evidence="4">mitochondrial intermediate peptidase</fullName>
        <ecNumber evidence="4">3.4.24.59</ecNumber>
    </recommendedName>
</protein>
<proteinExistence type="inferred from homology"/>
<name>A0A8H7R109_9FUNG</name>
<evidence type="ECO:0000256" key="14">
    <source>
        <dbReference type="SAM" id="MobiDB-lite"/>
    </source>
</evidence>
<keyword evidence="9" id="KW-0809">Transit peptide</keyword>
<evidence type="ECO:0000256" key="13">
    <source>
        <dbReference type="RuleBase" id="RU003435"/>
    </source>
</evidence>
<dbReference type="SUPFAM" id="SSF55486">
    <property type="entry name" value="Metalloproteases ('zincins'), catalytic domain"/>
    <property type="match status" value="1"/>
</dbReference>
<keyword evidence="10 13" id="KW-0482">Metalloprotease</keyword>
<dbReference type="GO" id="GO:0006518">
    <property type="term" value="P:peptide metabolic process"/>
    <property type="evidence" value="ECO:0007669"/>
    <property type="project" value="TreeGrafter"/>
</dbReference>
<dbReference type="GO" id="GO:0005759">
    <property type="term" value="C:mitochondrial matrix"/>
    <property type="evidence" value="ECO:0007669"/>
    <property type="project" value="UniProtKB-SubCell"/>
</dbReference>
<evidence type="ECO:0000256" key="9">
    <source>
        <dbReference type="ARBA" id="ARBA00022946"/>
    </source>
</evidence>
<keyword evidence="11" id="KW-0496">Mitochondrion</keyword>
<dbReference type="Gene3D" id="1.10.472.80">
    <property type="entry name" value="Ypt/Rab-GAP domain of gyp1p, domain 3"/>
    <property type="match status" value="1"/>
</dbReference>
<dbReference type="Gene3D" id="1.10.8.270">
    <property type="entry name" value="putative rabgap domain of human tbc1 domain family member 14 like domains"/>
    <property type="match status" value="1"/>
</dbReference>
<comment type="function">
    <text evidence="12">Cleaves proteins, imported into the mitochondrion, to their mature size. While most mitochondrial precursor proteins are processed to the mature form in one step by mitochondrial processing peptidase (MPP), the sequential cleavage by MIP of an octapeptide after initial processing by MPP is a required step for a subgroup of nuclear-encoded precursor proteins destined for the matrix or the inner membrane.</text>
</comment>
<dbReference type="OrthoDB" id="17530at2759"/>
<gene>
    <name evidence="16" type="ORF">INT47_013103</name>
</gene>
<evidence type="ECO:0000256" key="3">
    <source>
        <dbReference type="ARBA" id="ARBA00006040"/>
    </source>
</evidence>
<evidence type="ECO:0000256" key="4">
    <source>
        <dbReference type="ARBA" id="ARBA00012441"/>
    </source>
</evidence>
<evidence type="ECO:0000313" key="17">
    <source>
        <dbReference type="Proteomes" id="UP000603453"/>
    </source>
</evidence>
<dbReference type="SMART" id="SM00164">
    <property type="entry name" value="TBC"/>
    <property type="match status" value="1"/>
</dbReference>
<dbReference type="FunFam" id="1.10.472.80:FF:000038">
    <property type="entry name" value="TBC1 domain family member 5"/>
    <property type="match status" value="1"/>
</dbReference>
<dbReference type="GO" id="GO:0046872">
    <property type="term" value="F:metal ion binding"/>
    <property type="evidence" value="ECO:0007669"/>
    <property type="project" value="UniProtKB-UniRule"/>
</dbReference>
<evidence type="ECO:0000256" key="12">
    <source>
        <dbReference type="ARBA" id="ARBA00025208"/>
    </source>
</evidence>
<dbReference type="PANTHER" id="PTHR11804">
    <property type="entry name" value="PROTEASE M3 THIMET OLIGOPEPTIDASE-RELATED"/>
    <property type="match status" value="1"/>
</dbReference>
<keyword evidence="6 13" id="KW-0479">Metal-binding</keyword>
<evidence type="ECO:0000256" key="11">
    <source>
        <dbReference type="ARBA" id="ARBA00023128"/>
    </source>
</evidence>
<dbReference type="EC" id="3.4.24.59" evidence="4"/>
<dbReference type="Pfam" id="PF00566">
    <property type="entry name" value="RabGAP-TBC"/>
    <property type="match status" value="2"/>
</dbReference>
<evidence type="ECO:0000256" key="6">
    <source>
        <dbReference type="ARBA" id="ARBA00022723"/>
    </source>
</evidence>
<organism evidence="16 17">
    <name type="scientific">Mucor saturninus</name>
    <dbReference type="NCBI Taxonomy" id="64648"/>
    <lineage>
        <taxon>Eukaryota</taxon>
        <taxon>Fungi</taxon>
        <taxon>Fungi incertae sedis</taxon>
        <taxon>Mucoromycota</taxon>
        <taxon>Mucoromycotina</taxon>
        <taxon>Mucoromycetes</taxon>
        <taxon>Mucorales</taxon>
        <taxon>Mucorineae</taxon>
        <taxon>Mucoraceae</taxon>
        <taxon>Mucor</taxon>
    </lineage>
</organism>
<dbReference type="EMBL" id="JAEPRD010000060">
    <property type="protein sequence ID" value="KAG2202487.1"/>
    <property type="molecule type" value="Genomic_DNA"/>
</dbReference>
<reference evidence="16" key="1">
    <citation type="submission" date="2020-12" db="EMBL/GenBank/DDBJ databases">
        <title>Metabolic potential, ecology and presence of endohyphal bacteria is reflected in genomic diversity of Mucoromycotina.</title>
        <authorList>
            <person name="Muszewska A."/>
            <person name="Okrasinska A."/>
            <person name="Steczkiewicz K."/>
            <person name="Drgas O."/>
            <person name="Orlowska M."/>
            <person name="Perlinska-Lenart U."/>
            <person name="Aleksandrzak-Piekarczyk T."/>
            <person name="Szatraj K."/>
            <person name="Zielenkiewicz U."/>
            <person name="Pilsyk S."/>
            <person name="Malc E."/>
            <person name="Mieczkowski P."/>
            <person name="Kruszewska J.S."/>
            <person name="Biernat P."/>
            <person name="Pawlowska J."/>
        </authorList>
    </citation>
    <scope>NUCLEOTIDE SEQUENCE</scope>
    <source>
        <strain evidence="16">WA0000017839</strain>
    </source>
</reference>
<comment type="cofactor">
    <cofactor evidence="13">
        <name>Zn(2+)</name>
        <dbReference type="ChEBI" id="CHEBI:29105"/>
    </cofactor>
    <text evidence="13">Binds 1 zinc ion.</text>
</comment>
<dbReference type="FunFam" id="3.40.390.10:FF:000055">
    <property type="entry name" value="Related to mitochondrial intermediate peptidase"/>
    <property type="match status" value="1"/>
</dbReference>
<dbReference type="FunFam" id="1.10.8.270:FF:000031">
    <property type="entry name" value="TBC1 domain family member 5"/>
    <property type="match status" value="1"/>
</dbReference>
<keyword evidence="5 13" id="KW-0645">Protease</keyword>
<evidence type="ECO:0000256" key="7">
    <source>
        <dbReference type="ARBA" id="ARBA00022801"/>
    </source>
</evidence>
<dbReference type="Gene3D" id="1.10.1370.10">
    <property type="entry name" value="Neurolysin, domain 3"/>
    <property type="match status" value="1"/>
</dbReference>
<evidence type="ECO:0000256" key="10">
    <source>
        <dbReference type="ARBA" id="ARBA00023049"/>
    </source>
</evidence>
<comment type="subcellular location">
    <subcellularLocation>
        <location evidence="2">Mitochondrion matrix</location>
    </subcellularLocation>
</comment>
<dbReference type="InterPro" id="IPR033851">
    <property type="entry name" value="M3A_MIP"/>
</dbReference>
<feature type="region of interest" description="Disordered" evidence="14">
    <location>
        <begin position="1567"/>
        <end position="1599"/>
    </location>
</feature>
<keyword evidence="7 13" id="KW-0378">Hydrolase</keyword>
<evidence type="ECO:0000256" key="1">
    <source>
        <dbReference type="ARBA" id="ARBA00000436"/>
    </source>
</evidence>
<feature type="compositionally biased region" description="Polar residues" evidence="14">
    <location>
        <begin position="1452"/>
        <end position="1469"/>
    </location>
</feature>
<comment type="catalytic activity">
    <reaction evidence="1">
        <text>Release of an N-terminal octapeptide as second stage of processing of some proteins imported into the mitochondrion.</text>
        <dbReference type="EC" id="3.4.24.59"/>
    </reaction>
</comment>
<dbReference type="PANTHER" id="PTHR11804:SF79">
    <property type="entry name" value="MITOCHONDRIAL INTERMEDIATE PEPTIDASE"/>
    <property type="match status" value="1"/>
</dbReference>
<evidence type="ECO:0000256" key="5">
    <source>
        <dbReference type="ARBA" id="ARBA00022670"/>
    </source>
</evidence>
<feature type="region of interest" description="Disordered" evidence="14">
    <location>
        <begin position="1326"/>
        <end position="1361"/>
    </location>
</feature>
<dbReference type="Gene3D" id="3.40.390.10">
    <property type="entry name" value="Collagenase (Catalytic Domain)"/>
    <property type="match status" value="1"/>
</dbReference>
<feature type="domain" description="Rab-GAP TBC" evidence="15">
    <location>
        <begin position="807"/>
        <end position="1096"/>
    </location>
</feature>